<evidence type="ECO:0000313" key="3">
    <source>
        <dbReference type="Proteomes" id="UP000622166"/>
    </source>
</evidence>
<evidence type="ECO:0000256" key="1">
    <source>
        <dbReference type="SAM" id="SignalP"/>
    </source>
</evidence>
<feature type="chain" id="PRO_5036766365" evidence="1">
    <location>
        <begin position="20"/>
        <end position="83"/>
    </location>
</feature>
<dbReference type="Gene3D" id="2.120.10.30">
    <property type="entry name" value="TolB, C-terminal domain"/>
    <property type="match status" value="1"/>
</dbReference>
<feature type="signal peptide" evidence="1">
    <location>
        <begin position="1"/>
        <end position="19"/>
    </location>
</feature>
<keyword evidence="3" id="KW-1185">Reference proteome</keyword>
<accession>A0A918UG02</accession>
<dbReference type="AlphaFoldDB" id="A0A918UG02"/>
<organism evidence="2 3">
    <name type="scientific">Streptomyces poonensis</name>
    <dbReference type="NCBI Taxonomy" id="68255"/>
    <lineage>
        <taxon>Bacteria</taxon>
        <taxon>Bacillati</taxon>
        <taxon>Actinomycetota</taxon>
        <taxon>Actinomycetes</taxon>
        <taxon>Kitasatosporales</taxon>
        <taxon>Streptomycetaceae</taxon>
        <taxon>Streptomyces</taxon>
    </lineage>
</organism>
<dbReference type="RefSeq" id="WP_308436763.1">
    <property type="nucleotide sequence ID" value="NZ_BMVW01000003.1"/>
</dbReference>
<reference evidence="2" key="2">
    <citation type="submission" date="2020-09" db="EMBL/GenBank/DDBJ databases">
        <authorList>
            <person name="Sun Q."/>
            <person name="Ohkuma M."/>
        </authorList>
    </citation>
    <scope>NUCLEOTIDE SEQUENCE</scope>
    <source>
        <strain evidence="2">JCM 4815</strain>
    </source>
</reference>
<protein>
    <submittedName>
        <fullName evidence="2">Uncharacterized protein</fullName>
    </submittedName>
</protein>
<keyword evidence="1" id="KW-0732">Signal</keyword>
<proteinExistence type="predicted"/>
<dbReference type="EMBL" id="BMVW01000003">
    <property type="protein sequence ID" value="GGZ03314.1"/>
    <property type="molecule type" value="Genomic_DNA"/>
</dbReference>
<dbReference type="InterPro" id="IPR011042">
    <property type="entry name" value="6-blade_b-propeller_TolB-like"/>
</dbReference>
<dbReference type="Proteomes" id="UP000622166">
    <property type="component" value="Unassembled WGS sequence"/>
</dbReference>
<gene>
    <name evidence="2" type="ORF">GCM10010365_22600</name>
</gene>
<name>A0A918UG02_9ACTN</name>
<comment type="caution">
    <text evidence="2">The sequence shown here is derived from an EMBL/GenBank/DDBJ whole genome shotgun (WGS) entry which is preliminary data.</text>
</comment>
<reference evidence="2" key="1">
    <citation type="journal article" date="2014" name="Int. J. Syst. Evol. Microbiol.">
        <title>Complete genome sequence of Corynebacterium casei LMG S-19264T (=DSM 44701T), isolated from a smear-ripened cheese.</title>
        <authorList>
            <consortium name="US DOE Joint Genome Institute (JGI-PGF)"/>
            <person name="Walter F."/>
            <person name="Albersmeier A."/>
            <person name="Kalinowski J."/>
            <person name="Ruckert C."/>
        </authorList>
    </citation>
    <scope>NUCLEOTIDE SEQUENCE</scope>
    <source>
        <strain evidence="2">JCM 4815</strain>
    </source>
</reference>
<evidence type="ECO:0000313" key="2">
    <source>
        <dbReference type="EMBL" id="GGZ03314.1"/>
    </source>
</evidence>
<sequence>MTRVLTGARTGLLASAVAAAPSSRTSTTSRSPVHGDTLLAAINEDNEIALVKPGGSHRTVLTGADGLEGPTSLAVRGNTAYIA</sequence>